<name>A0A4C1VKX1_EUMVA</name>
<dbReference type="EMBL" id="BGZK01000360">
    <property type="protein sequence ID" value="GBP39150.1"/>
    <property type="molecule type" value="Genomic_DNA"/>
</dbReference>
<dbReference type="AlphaFoldDB" id="A0A4C1VKX1"/>
<organism evidence="2 3">
    <name type="scientific">Eumeta variegata</name>
    <name type="common">Bagworm moth</name>
    <name type="synonym">Eumeta japonica</name>
    <dbReference type="NCBI Taxonomy" id="151549"/>
    <lineage>
        <taxon>Eukaryota</taxon>
        <taxon>Metazoa</taxon>
        <taxon>Ecdysozoa</taxon>
        <taxon>Arthropoda</taxon>
        <taxon>Hexapoda</taxon>
        <taxon>Insecta</taxon>
        <taxon>Pterygota</taxon>
        <taxon>Neoptera</taxon>
        <taxon>Endopterygota</taxon>
        <taxon>Lepidoptera</taxon>
        <taxon>Glossata</taxon>
        <taxon>Ditrysia</taxon>
        <taxon>Tineoidea</taxon>
        <taxon>Psychidae</taxon>
        <taxon>Oiketicinae</taxon>
        <taxon>Eumeta</taxon>
    </lineage>
</organism>
<gene>
    <name evidence="2" type="ORF">EVAR_27110_1</name>
</gene>
<feature type="transmembrane region" description="Helical" evidence="1">
    <location>
        <begin position="16"/>
        <end position="37"/>
    </location>
</feature>
<sequence length="133" mass="14777">MIPRNYEMANAMTIKAFGYTLYMWWIYVLALLIDSFVKGQGLIKLLTYVTNALKSRPGDCLTAGKNFQRPLLHLANTPSAERPTLVDCVSVIFKLYIAASPSAVTRDGAYAAVVDTHAVVDRSENRAIHGRRT</sequence>
<comment type="caution">
    <text evidence="2">The sequence shown here is derived from an EMBL/GenBank/DDBJ whole genome shotgun (WGS) entry which is preliminary data.</text>
</comment>
<keyword evidence="3" id="KW-1185">Reference proteome</keyword>
<keyword evidence="1" id="KW-0472">Membrane</keyword>
<evidence type="ECO:0000256" key="1">
    <source>
        <dbReference type="SAM" id="Phobius"/>
    </source>
</evidence>
<keyword evidence="1" id="KW-1133">Transmembrane helix</keyword>
<reference evidence="2 3" key="1">
    <citation type="journal article" date="2019" name="Commun. Biol.">
        <title>The bagworm genome reveals a unique fibroin gene that provides high tensile strength.</title>
        <authorList>
            <person name="Kono N."/>
            <person name="Nakamura H."/>
            <person name="Ohtoshi R."/>
            <person name="Tomita M."/>
            <person name="Numata K."/>
            <person name="Arakawa K."/>
        </authorList>
    </citation>
    <scope>NUCLEOTIDE SEQUENCE [LARGE SCALE GENOMIC DNA]</scope>
</reference>
<evidence type="ECO:0000313" key="2">
    <source>
        <dbReference type="EMBL" id="GBP39150.1"/>
    </source>
</evidence>
<keyword evidence="1" id="KW-0812">Transmembrane</keyword>
<evidence type="ECO:0000313" key="3">
    <source>
        <dbReference type="Proteomes" id="UP000299102"/>
    </source>
</evidence>
<accession>A0A4C1VKX1</accession>
<protein>
    <submittedName>
        <fullName evidence="2">Uncharacterized protein</fullName>
    </submittedName>
</protein>
<dbReference type="Proteomes" id="UP000299102">
    <property type="component" value="Unassembled WGS sequence"/>
</dbReference>
<proteinExistence type="predicted"/>